<accession>A0ABU3A9R9</accession>
<sequence>MGRNSMKRKKERTVLFPEFEQMEKVSPREVMMGMLIKIGRPSNRYFQYIYRSLDFFNLKLSDLKHLIPLQGTKAKVIGLIQMVNGDEIAIIAKRDGTPFFSHYKRLFVDRKLALEKEEITIAD</sequence>
<reference evidence="1 2" key="1">
    <citation type="submission" date="2023-09" db="EMBL/GenBank/DDBJ databases">
        <authorList>
            <person name="Rey-Velasco X."/>
        </authorList>
    </citation>
    <scope>NUCLEOTIDE SEQUENCE [LARGE SCALE GENOMIC DNA]</scope>
    <source>
        <strain evidence="1 2">F388</strain>
    </source>
</reference>
<organism evidence="1 2">
    <name type="scientific">Croceitalea rosinachiae</name>
    <dbReference type="NCBI Taxonomy" id="3075596"/>
    <lineage>
        <taxon>Bacteria</taxon>
        <taxon>Pseudomonadati</taxon>
        <taxon>Bacteroidota</taxon>
        <taxon>Flavobacteriia</taxon>
        <taxon>Flavobacteriales</taxon>
        <taxon>Flavobacteriaceae</taxon>
        <taxon>Croceitalea</taxon>
    </lineage>
</organism>
<keyword evidence="2" id="KW-1185">Reference proteome</keyword>
<evidence type="ECO:0000313" key="2">
    <source>
        <dbReference type="Proteomes" id="UP001255246"/>
    </source>
</evidence>
<comment type="caution">
    <text evidence="1">The sequence shown here is derived from an EMBL/GenBank/DDBJ whole genome shotgun (WGS) entry which is preliminary data.</text>
</comment>
<protein>
    <submittedName>
        <fullName evidence="1">Uncharacterized protein</fullName>
    </submittedName>
</protein>
<dbReference type="RefSeq" id="WP_311350182.1">
    <property type="nucleotide sequence ID" value="NZ_JAVRHR010000001.1"/>
</dbReference>
<name>A0ABU3A9R9_9FLAO</name>
<evidence type="ECO:0000313" key="1">
    <source>
        <dbReference type="EMBL" id="MDT0606633.1"/>
    </source>
</evidence>
<proteinExistence type="predicted"/>
<dbReference type="EMBL" id="JAVRHR010000001">
    <property type="protein sequence ID" value="MDT0606633.1"/>
    <property type="molecule type" value="Genomic_DNA"/>
</dbReference>
<gene>
    <name evidence="1" type="ORF">RM706_06310</name>
</gene>
<dbReference type="Proteomes" id="UP001255246">
    <property type="component" value="Unassembled WGS sequence"/>
</dbReference>